<evidence type="ECO:0000256" key="4">
    <source>
        <dbReference type="ARBA" id="ARBA00023136"/>
    </source>
</evidence>
<sequence>MKRKLFLIAGLAGLLTLSGCTKFLEEKSQSDVIPKTATDFRELLIGSGYMTNSEPMNYLYFMDDDVDFFLEYANDPSNVVGTYDAQQNYLWYTWQPKLADINGLGILISEDPSVTTYAQYYTKILGCNAVLDNIDKSIGTQQEKDRVKAEALAVRAMYYFRLANLYGEPYNVNPKSLCVPLKLSSSIVAEPMVQATVGDVYDQVVHDLQEAASLMDPLQIVRKDFHINQPAIHILLSRVFLYMERWKESVAEANKVFEQGGKLLDMTTLDTKYGNWLNYNNVEVEWVFGGNTQPNQSTYTPSATFLSTYDATNDARYRVGFSLLTNSGVQLVSKLPTGADLAQALRSSEALLNRAEASVQLDDLGGALKDLNDLRRKRIDGYANEVIGDKATLLQAIRDERRKEFAYEGFRWFDLRRYGMPEISHRYQHDLGESVLQYKLTKNDPMYVLPFPTSVLLKNPGLKQSASGQMPDRIGQ</sequence>
<reference evidence="8 9" key="1">
    <citation type="submission" date="2019-08" db="EMBL/GenBank/DDBJ databases">
        <title>Whole genome sequencing of chitin degrading bacteria Chitinophaga pinensis YS16.</title>
        <authorList>
            <person name="Singh R.P."/>
            <person name="Manchanda G."/>
            <person name="Maurya I.K."/>
            <person name="Joshi N.K."/>
            <person name="Srivastava A.K."/>
        </authorList>
    </citation>
    <scope>NUCLEOTIDE SEQUENCE [LARGE SCALE GENOMIC DNA]</scope>
    <source>
        <strain evidence="8 9">YS-16</strain>
    </source>
</reference>
<feature type="domain" description="RagB/SusD" evidence="6">
    <location>
        <begin position="344"/>
        <end position="464"/>
    </location>
</feature>
<evidence type="ECO:0000256" key="3">
    <source>
        <dbReference type="ARBA" id="ARBA00022729"/>
    </source>
</evidence>
<dbReference type="SUPFAM" id="SSF48452">
    <property type="entry name" value="TPR-like"/>
    <property type="match status" value="1"/>
</dbReference>
<name>A0A5C6LQ46_9BACT</name>
<evidence type="ECO:0000256" key="2">
    <source>
        <dbReference type="ARBA" id="ARBA00006275"/>
    </source>
</evidence>
<dbReference type="EMBL" id="VOHS01000045">
    <property type="protein sequence ID" value="TWV94673.1"/>
    <property type="molecule type" value="Genomic_DNA"/>
</dbReference>
<accession>A0A5C6LQ46</accession>
<evidence type="ECO:0000259" key="6">
    <source>
        <dbReference type="Pfam" id="PF07980"/>
    </source>
</evidence>
<comment type="similarity">
    <text evidence="2">Belongs to the SusD family.</text>
</comment>
<dbReference type="InterPro" id="IPR033985">
    <property type="entry name" value="SusD-like_N"/>
</dbReference>
<dbReference type="InterPro" id="IPR011990">
    <property type="entry name" value="TPR-like_helical_dom_sf"/>
</dbReference>
<gene>
    <name evidence="8" type="ORF">FEF09_25505</name>
</gene>
<dbReference type="Pfam" id="PF07980">
    <property type="entry name" value="SusD_RagB"/>
    <property type="match status" value="1"/>
</dbReference>
<evidence type="ECO:0000256" key="5">
    <source>
        <dbReference type="ARBA" id="ARBA00023237"/>
    </source>
</evidence>
<evidence type="ECO:0000259" key="7">
    <source>
        <dbReference type="Pfam" id="PF14322"/>
    </source>
</evidence>
<dbReference type="GO" id="GO:0009279">
    <property type="term" value="C:cell outer membrane"/>
    <property type="evidence" value="ECO:0007669"/>
    <property type="project" value="UniProtKB-SubCell"/>
</dbReference>
<evidence type="ECO:0000313" key="9">
    <source>
        <dbReference type="Proteomes" id="UP000318815"/>
    </source>
</evidence>
<keyword evidence="5" id="KW-0998">Cell outer membrane</keyword>
<protein>
    <submittedName>
        <fullName evidence="8">RagB/SusD family nutrient uptake outer membrane protein</fullName>
    </submittedName>
</protein>
<dbReference type="AlphaFoldDB" id="A0A5C6LQ46"/>
<evidence type="ECO:0000256" key="1">
    <source>
        <dbReference type="ARBA" id="ARBA00004442"/>
    </source>
</evidence>
<dbReference type="CDD" id="cd08977">
    <property type="entry name" value="SusD"/>
    <property type="match status" value="1"/>
</dbReference>
<dbReference type="Pfam" id="PF14322">
    <property type="entry name" value="SusD-like_3"/>
    <property type="match status" value="1"/>
</dbReference>
<dbReference type="RefSeq" id="WP_146307731.1">
    <property type="nucleotide sequence ID" value="NZ_VOHS01000045.1"/>
</dbReference>
<feature type="domain" description="SusD-like N-terminal" evidence="7">
    <location>
        <begin position="22"/>
        <end position="241"/>
    </location>
</feature>
<comment type="subcellular location">
    <subcellularLocation>
        <location evidence="1">Cell outer membrane</location>
    </subcellularLocation>
</comment>
<dbReference type="Gene3D" id="1.25.40.390">
    <property type="match status" value="1"/>
</dbReference>
<keyword evidence="3" id="KW-0732">Signal</keyword>
<comment type="caution">
    <text evidence="8">The sequence shown here is derived from an EMBL/GenBank/DDBJ whole genome shotgun (WGS) entry which is preliminary data.</text>
</comment>
<keyword evidence="4" id="KW-0472">Membrane</keyword>
<keyword evidence="9" id="KW-1185">Reference proteome</keyword>
<proteinExistence type="inferred from homology"/>
<evidence type="ECO:0000313" key="8">
    <source>
        <dbReference type="EMBL" id="TWV94673.1"/>
    </source>
</evidence>
<dbReference type="Proteomes" id="UP000318815">
    <property type="component" value="Unassembled WGS sequence"/>
</dbReference>
<dbReference type="InterPro" id="IPR012944">
    <property type="entry name" value="SusD_RagB_dom"/>
</dbReference>
<dbReference type="PROSITE" id="PS51257">
    <property type="entry name" value="PROKAR_LIPOPROTEIN"/>
    <property type="match status" value="1"/>
</dbReference>
<organism evidence="8 9">
    <name type="scientific">Chitinophaga pinensis</name>
    <dbReference type="NCBI Taxonomy" id="79329"/>
    <lineage>
        <taxon>Bacteria</taxon>
        <taxon>Pseudomonadati</taxon>
        <taxon>Bacteroidota</taxon>
        <taxon>Chitinophagia</taxon>
        <taxon>Chitinophagales</taxon>
        <taxon>Chitinophagaceae</taxon>
        <taxon>Chitinophaga</taxon>
    </lineage>
</organism>
<dbReference type="OrthoDB" id="1094477at2"/>